<dbReference type="SFLD" id="SFLDG01129">
    <property type="entry name" value="C1.5:_HAD__Beta-PGM__Phosphata"/>
    <property type="match status" value="1"/>
</dbReference>
<proteinExistence type="predicted"/>
<dbReference type="InterPro" id="IPR036412">
    <property type="entry name" value="HAD-like_sf"/>
</dbReference>
<comment type="caution">
    <text evidence="1">The sequence shown here is derived from an EMBL/GenBank/DDBJ whole genome shotgun (WGS) entry which is preliminary data.</text>
</comment>
<accession>A0A9W7DY05</accession>
<protein>
    <submittedName>
        <fullName evidence="1">Uncharacterized protein</fullName>
    </submittedName>
</protein>
<dbReference type="Gene3D" id="3.40.50.1000">
    <property type="entry name" value="HAD superfamily/HAD-like"/>
    <property type="match status" value="1"/>
</dbReference>
<dbReference type="GO" id="GO:0008967">
    <property type="term" value="F:phosphoglycolate phosphatase activity"/>
    <property type="evidence" value="ECO:0007669"/>
    <property type="project" value="TreeGrafter"/>
</dbReference>
<dbReference type="GO" id="GO:0006281">
    <property type="term" value="P:DNA repair"/>
    <property type="evidence" value="ECO:0007669"/>
    <property type="project" value="TreeGrafter"/>
</dbReference>
<dbReference type="InterPro" id="IPR041492">
    <property type="entry name" value="HAD_2"/>
</dbReference>
<reference evidence="1" key="1">
    <citation type="submission" date="2022-07" db="EMBL/GenBank/DDBJ databases">
        <title>Genome analysis of Parmales, a sister group of diatoms, reveals the evolutionary specialization of diatoms from phago-mixotrophs to photoautotrophs.</title>
        <authorList>
            <person name="Ban H."/>
            <person name="Sato S."/>
            <person name="Yoshikawa S."/>
            <person name="Kazumasa Y."/>
            <person name="Nakamura Y."/>
            <person name="Ichinomiya M."/>
            <person name="Saitoh K."/>
            <person name="Sato N."/>
            <person name="Blanc-Mathieu R."/>
            <person name="Endo H."/>
            <person name="Kuwata A."/>
            <person name="Ogata H."/>
        </authorList>
    </citation>
    <scope>NUCLEOTIDE SEQUENCE</scope>
</reference>
<dbReference type="AlphaFoldDB" id="A0A9W7DY05"/>
<dbReference type="InterPro" id="IPR050155">
    <property type="entry name" value="HAD-like_hydrolase_sf"/>
</dbReference>
<name>A0A9W7DY05_9STRA</name>
<dbReference type="Proteomes" id="UP001165082">
    <property type="component" value="Unassembled WGS sequence"/>
</dbReference>
<sequence>MASNDLCQSTNEMGCLSAVLLDMDGTILDTTVELCSAVASAANRMVPSLSLHHSQILSDYPNLYGGPLEEFHDTIIIPHRPGLTEDEHERSTAEFIRFFLEEVKHSPPSPCFDDVLGALEGLKAKYPSLLFAVATTKPTKTAESDLTSSAVPDTLRSLLSHVQGTDAGISPKPAPDVLLRCASAIGVDIEKTIYVGDTSRDSGAGRAAGCMMTVTVQRDAGKLGDKLGAHEVISDFMGIEGAFNRWRVES</sequence>
<dbReference type="InterPro" id="IPR023214">
    <property type="entry name" value="HAD_sf"/>
</dbReference>
<dbReference type="Gene3D" id="1.10.150.240">
    <property type="entry name" value="Putative phosphatase, domain 2"/>
    <property type="match status" value="1"/>
</dbReference>
<dbReference type="InterPro" id="IPR023198">
    <property type="entry name" value="PGP-like_dom2"/>
</dbReference>
<evidence type="ECO:0000313" key="1">
    <source>
        <dbReference type="EMBL" id="GMH58968.1"/>
    </source>
</evidence>
<dbReference type="PANTHER" id="PTHR43434:SF1">
    <property type="entry name" value="PHOSPHOGLYCOLATE PHOSPHATASE"/>
    <property type="match status" value="1"/>
</dbReference>
<dbReference type="SUPFAM" id="SSF56784">
    <property type="entry name" value="HAD-like"/>
    <property type="match status" value="1"/>
</dbReference>
<dbReference type="EMBL" id="BRXZ01000977">
    <property type="protein sequence ID" value="GMH58968.1"/>
    <property type="molecule type" value="Genomic_DNA"/>
</dbReference>
<evidence type="ECO:0000313" key="2">
    <source>
        <dbReference type="Proteomes" id="UP001165082"/>
    </source>
</evidence>
<organism evidence="1 2">
    <name type="scientific">Triparma retinervis</name>
    <dbReference type="NCBI Taxonomy" id="2557542"/>
    <lineage>
        <taxon>Eukaryota</taxon>
        <taxon>Sar</taxon>
        <taxon>Stramenopiles</taxon>
        <taxon>Ochrophyta</taxon>
        <taxon>Bolidophyceae</taxon>
        <taxon>Parmales</taxon>
        <taxon>Triparmaceae</taxon>
        <taxon>Triparma</taxon>
    </lineage>
</organism>
<dbReference type="GO" id="GO:0005829">
    <property type="term" value="C:cytosol"/>
    <property type="evidence" value="ECO:0007669"/>
    <property type="project" value="TreeGrafter"/>
</dbReference>
<dbReference type="PANTHER" id="PTHR43434">
    <property type="entry name" value="PHOSPHOGLYCOLATE PHOSPHATASE"/>
    <property type="match status" value="1"/>
</dbReference>
<gene>
    <name evidence="1" type="ORF">TrRE_jg1973</name>
</gene>
<keyword evidence="2" id="KW-1185">Reference proteome</keyword>
<dbReference type="SFLD" id="SFLDS00003">
    <property type="entry name" value="Haloacid_Dehalogenase"/>
    <property type="match status" value="1"/>
</dbReference>
<dbReference type="OrthoDB" id="40579at2759"/>
<dbReference type="Pfam" id="PF13419">
    <property type="entry name" value="HAD_2"/>
    <property type="match status" value="1"/>
</dbReference>